<proteinExistence type="predicted"/>
<dbReference type="EMBL" id="KZ825120">
    <property type="protein sequence ID" value="PYI21086.1"/>
    <property type="molecule type" value="Genomic_DNA"/>
</dbReference>
<organism evidence="1 2">
    <name type="scientific">Aspergillus violaceofuscus (strain CBS 115571)</name>
    <dbReference type="NCBI Taxonomy" id="1450538"/>
    <lineage>
        <taxon>Eukaryota</taxon>
        <taxon>Fungi</taxon>
        <taxon>Dikarya</taxon>
        <taxon>Ascomycota</taxon>
        <taxon>Pezizomycotina</taxon>
        <taxon>Eurotiomycetes</taxon>
        <taxon>Eurotiomycetidae</taxon>
        <taxon>Eurotiales</taxon>
        <taxon>Aspergillaceae</taxon>
        <taxon>Aspergillus</taxon>
    </lineage>
</organism>
<gene>
    <name evidence="1" type="ORF">BO99DRAFT_97705</name>
</gene>
<accession>A0A2V5IMK9</accession>
<name>A0A2V5IMK9_ASPV1</name>
<dbReference type="AlphaFoldDB" id="A0A2V5IMK9"/>
<reference evidence="1 2" key="1">
    <citation type="submission" date="2018-02" db="EMBL/GenBank/DDBJ databases">
        <title>The genomes of Aspergillus section Nigri reveals drivers in fungal speciation.</title>
        <authorList>
            <consortium name="DOE Joint Genome Institute"/>
            <person name="Vesth T.C."/>
            <person name="Nybo J."/>
            <person name="Theobald S."/>
            <person name="Brandl J."/>
            <person name="Frisvad J.C."/>
            <person name="Nielsen K.F."/>
            <person name="Lyhne E.K."/>
            <person name="Kogle M.E."/>
            <person name="Kuo A."/>
            <person name="Riley R."/>
            <person name="Clum A."/>
            <person name="Nolan M."/>
            <person name="Lipzen A."/>
            <person name="Salamov A."/>
            <person name="Henrissat B."/>
            <person name="Wiebenga A."/>
            <person name="De vries R.P."/>
            <person name="Grigoriev I.V."/>
            <person name="Mortensen U.H."/>
            <person name="Andersen M.R."/>
            <person name="Baker S.E."/>
        </authorList>
    </citation>
    <scope>NUCLEOTIDE SEQUENCE [LARGE SCALE GENOMIC DNA]</scope>
    <source>
        <strain evidence="1 2">CBS 115571</strain>
    </source>
</reference>
<dbReference type="PROSITE" id="PS51257">
    <property type="entry name" value="PROKAR_LIPOPROTEIN"/>
    <property type="match status" value="1"/>
</dbReference>
<protein>
    <submittedName>
        <fullName evidence="1">Uncharacterized protein</fullName>
    </submittedName>
</protein>
<keyword evidence="2" id="KW-1185">Reference proteome</keyword>
<evidence type="ECO:0000313" key="1">
    <source>
        <dbReference type="EMBL" id="PYI21086.1"/>
    </source>
</evidence>
<dbReference type="Proteomes" id="UP000249829">
    <property type="component" value="Unassembled WGS sequence"/>
</dbReference>
<evidence type="ECO:0000313" key="2">
    <source>
        <dbReference type="Proteomes" id="UP000249829"/>
    </source>
</evidence>
<sequence length="108" mass="12095">MKSGWIPLQRKACCFSGMVGLGFSCKGGGQTSRKWKRWTAAIHTPTPSGRVSDIFPILVWFSSSTMPSGDRDNLLVETNPSMRPPQLVKWKVNRQHSTTILRAKRGYS</sequence>